<dbReference type="GeneID" id="303366843"/>
<dbReference type="Pfam" id="PF04519">
    <property type="entry name" value="Bactofilin"/>
    <property type="match status" value="1"/>
</dbReference>
<evidence type="ECO:0000256" key="1">
    <source>
        <dbReference type="ARBA" id="ARBA00044755"/>
    </source>
</evidence>
<evidence type="ECO:0000313" key="3">
    <source>
        <dbReference type="Proteomes" id="UP000190395"/>
    </source>
</evidence>
<comment type="similarity">
    <text evidence="1">Belongs to the bactofilin family.</text>
</comment>
<dbReference type="STRING" id="225004.SAMN02745152_00575"/>
<dbReference type="OrthoDB" id="350528at2"/>
<name>A0A1T4LKE1_9SPIR</name>
<dbReference type="AlphaFoldDB" id="A0A1T4LKE1"/>
<organism evidence="2 3">
    <name type="scientific">Treponema berlinense</name>
    <dbReference type="NCBI Taxonomy" id="225004"/>
    <lineage>
        <taxon>Bacteria</taxon>
        <taxon>Pseudomonadati</taxon>
        <taxon>Spirochaetota</taxon>
        <taxon>Spirochaetia</taxon>
        <taxon>Spirochaetales</taxon>
        <taxon>Treponemataceae</taxon>
        <taxon>Treponema</taxon>
    </lineage>
</organism>
<protein>
    <submittedName>
        <fullName evidence="2">Protein CcmA, bactofilin family</fullName>
    </submittedName>
</protein>
<proteinExistence type="inferred from homology"/>
<keyword evidence="3" id="KW-1185">Reference proteome</keyword>
<dbReference type="Proteomes" id="UP000190395">
    <property type="component" value="Unassembled WGS sequence"/>
</dbReference>
<dbReference type="PANTHER" id="PTHR35024:SF4">
    <property type="entry name" value="POLYMER-FORMING CYTOSKELETAL PROTEIN"/>
    <property type="match status" value="1"/>
</dbReference>
<reference evidence="2 3" key="1">
    <citation type="submission" date="2017-02" db="EMBL/GenBank/DDBJ databases">
        <authorList>
            <person name="Peterson S.W."/>
        </authorList>
    </citation>
    <scope>NUCLEOTIDE SEQUENCE [LARGE SCALE GENOMIC DNA]</scope>
    <source>
        <strain evidence="2 3">ATCC BAA-909</strain>
    </source>
</reference>
<dbReference type="PANTHER" id="PTHR35024">
    <property type="entry name" value="HYPOTHETICAL CYTOSOLIC PROTEIN"/>
    <property type="match status" value="1"/>
</dbReference>
<accession>A0A1T4LKE1</accession>
<sequence length="150" mass="16426">MSQNIELNKRTKKEENQKKNLTVFGQETEFDGELEFTDNLVITGKFSGKINATGDLEVDKTALCDVESIKVNSLVISGKVKGNIEAKERVEMCSGSSVSGDVVTGRIRIADDVDFEGSVTMLQNPPDVDIFSVASDEFKQALLIKSDLPH</sequence>
<dbReference type="InterPro" id="IPR007607">
    <property type="entry name" value="BacA/B"/>
</dbReference>
<gene>
    <name evidence="2" type="ORF">SAMN02745152_00575</name>
</gene>
<dbReference type="RefSeq" id="WP_078930323.1">
    <property type="nucleotide sequence ID" value="NZ_FUXC01000002.1"/>
</dbReference>
<evidence type="ECO:0000313" key="2">
    <source>
        <dbReference type="EMBL" id="SJZ55203.1"/>
    </source>
</evidence>
<dbReference type="EMBL" id="FUXC01000002">
    <property type="protein sequence ID" value="SJZ55203.1"/>
    <property type="molecule type" value="Genomic_DNA"/>
</dbReference>